<dbReference type="AlphaFoldDB" id="F4NVU2"/>
<proteinExistence type="predicted"/>
<dbReference type="EMBL" id="GL882880">
    <property type="protein sequence ID" value="EGF82367.1"/>
    <property type="molecule type" value="Genomic_DNA"/>
</dbReference>
<dbReference type="RefSeq" id="XP_006676630.1">
    <property type="nucleotide sequence ID" value="XM_006676567.1"/>
</dbReference>
<dbReference type="InParanoid" id="F4NVU2"/>
<dbReference type="GeneID" id="18238045"/>
<dbReference type="OrthoDB" id="2127965at2759"/>
<sequence length="621" mass="67703">MAVIAVAKTNSGSKWPHHNGAVWCTISLPPSIKKTLSLFASTVFGTGGNTPRTQDPRLNIVDDGDGIIDTNTPEEQPTRRQSPVRTPKLGRMLPYFDDGDPSSESIAHWVDSALGEGSTIMAGLRITTNVPSVNLDNVPGMQSIICSDDTVILTLASLYSARRWTVEPTVLIIGSHHNCGKQNKAEFTMRLTKSWIINKRTKTLIFETVDPESNGVVGDFEIVAHPSVTLDDPNTKPVSKIYTRSLDNDMISSSPYTSNSTSMPYNFFDQSSPKPERDDLIFRKNKHGHMLNKRGIPIDHTMSIPLGINLMINKSITIPIPMTTGSIGMGCKPCGIKGSSSAKFRVWGQLFQAPKFSVTWEGHLKAFAVFNFDLKLAAITDPTEVPIFEIPLTPIYMPGIFQLGPSFEVNLRTEIAFIGEMSVRTNMSAELPGFKAFSSTEEQKQLTGFTPVYHINSATSANLEGRLQLGIIPALALKASVFTYDLIQTSISVDLETDIKLSAFGMVATDESNNTKKASAKGGKFCIGIAMGIRLLGKVLGSTRELLVVPMTILLDKCWNSIKTTENQTGVTSVVRQKYNQIMGIKPPEAKPAPTIEPVPTEPAVLWLPAPVTDITAPPVE</sequence>
<feature type="region of interest" description="Disordered" evidence="1">
    <location>
        <begin position="69"/>
        <end position="91"/>
    </location>
</feature>
<name>F4NVU2_BATDJ</name>
<evidence type="ECO:0000313" key="4">
    <source>
        <dbReference type="Proteomes" id="UP000007241"/>
    </source>
</evidence>
<dbReference type="InterPro" id="IPR055647">
    <property type="entry name" value="DUF7223"/>
</dbReference>
<dbReference type="Proteomes" id="UP000007241">
    <property type="component" value="Unassembled WGS sequence"/>
</dbReference>
<dbReference type="Pfam" id="PF23865">
    <property type="entry name" value="DUF7223"/>
    <property type="match status" value="1"/>
</dbReference>
<keyword evidence="4" id="KW-1185">Reference proteome</keyword>
<reference evidence="3 4" key="1">
    <citation type="submission" date="2009-12" db="EMBL/GenBank/DDBJ databases">
        <title>The draft genome of Batrachochytrium dendrobatidis.</title>
        <authorList>
            <consortium name="US DOE Joint Genome Institute (JGI-PGF)"/>
            <person name="Kuo A."/>
            <person name="Salamov A."/>
            <person name="Schmutz J."/>
            <person name="Lucas S."/>
            <person name="Pitluck S."/>
            <person name="Rosenblum E."/>
            <person name="Stajich J."/>
            <person name="Eisen M."/>
            <person name="Grigoriev I.V."/>
        </authorList>
    </citation>
    <scope>NUCLEOTIDE SEQUENCE [LARGE SCALE GENOMIC DNA]</scope>
    <source>
        <strain evidence="4">JAM81 / FGSC 10211</strain>
    </source>
</reference>
<protein>
    <recommendedName>
        <fullName evidence="2">DUF7223 domain-containing protein</fullName>
    </recommendedName>
</protein>
<evidence type="ECO:0000259" key="2">
    <source>
        <dbReference type="Pfam" id="PF23865"/>
    </source>
</evidence>
<dbReference type="HOGENOM" id="CLU_440026_0_0_1"/>
<evidence type="ECO:0000256" key="1">
    <source>
        <dbReference type="SAM" id="MobiDB-lite"/>
    </source>
</evidence>
<feature type="compositionally biased region" description="Polar residues" evidence="1">
    <location>
        <begin position="69"/>
        <end position="84"/>
    </location>
</feature>
<gene>
    <name evidence="3" type="ORF">BATDEDRAFT_22802</name>
</gene>
<accession>F4NVU2</accession>
<evidence type="ECO:0000313" key="3">
    <source>
        <dbReference type="EMBL" id="EGF82367.1"/>
    </source>
</evidence>
<feature type="domain" description="DUF7223" evidence="2">
    <location>
        <begin position="326"/>
        <end position="497"/>
    </location>
</feature>
<organism evidence="3 4">
    <name type="scientific">Batrachochytrium dendrobatidis (strain JAM81 / FGSC 10211)</name>
    <name type="common">Frog chytrid fungus</name>
    <dbReference type="NCBI Taxonomy" id="684364"/>
    <lineage>
        <taxon>Eukaryota</taxon>
        <taxon>Fungi</taxon>
        <taxon>Fungi incertae sedis</taxon>
        <taxon>Chytridiomycota</taxon>
        <taxon>Chytridiomycota incertae sedis</taxon>
        <taxon>Chytridiomycetes</taxon>
        <taxon>Rhizophydiales</taxon>
        <taxon>Rhizophydiales incertae sedis</taxon>
        <taxon>Batrachochytrium</taxon>
    </lineage>
</organism>